<dbReference type="InterPro" id="IPR036429">
    <property type="entry name" value="SpoA-like_sf"/>
</dbReference>
<proteinExistence type="inferred from homology"/>
<organism evidence="12 13">
    <name type="scientific">Candidatus Liberibacter europaeus</name>
    <dbReference type="NCBI Taxonomy" id="744859"/>
    <lineage>
        <taxon>Bacteria</taxon>
        <taxon>Pseudomonadati</taxon>
        <taxon>Pseudomonadota</taxon>
        <taxon>Alphaproteobacteria</taxon>
        <taxon>Hyphomicrobiales</taxon>
        <taxon>Rhizobiaceae</taxon>
        <taxon>Liberibacter</taxon>
    </lineage>
</organism>
<evidence type="ECO:0000256" key="5">
    <source>
        <dbReference type="ARBA" id="ARBA00022475"/>
    </source>
</evidence>
<evidence type="ECO:0000256" key="10">
    <source>
        <dbReference type="ARBA" id="ARBA00025044"/>
    </source>
</evidence>
<evidence type="ECO:0000256" key="1">
    <source>
        <dbReference type="ARBA" id="ARBA00004117"/>
    </source>
</evidence>
<keyword evidence="9" id="KW-0975">Bacterial flagellum</keyword>
<keyword evidence="12" id="KW-0282">Flagellum</keyword>
<evidence type="ECO:0000256" key="7">
    <source>
        <dbReference type="ARBA" id="ARBA00022779"/>
    </source>
</evidence>
<dbReference type="InterPro" id="IPR001543">
    <property type="entry name" value="FliN-like_C"/>
</dbReference>
<keyword evidence="8" id="KW-0472">Membrane</keyword>
<comment type="caution">
    <text evidence="12">The sequence shown here is derived from an EMBL/GenBank/DDBJ whole genome shotgun (WGS) entry which is preliminary data.</text>
</comment>
<dbReference type="GO" id="GO:0009425">
    <property type="term" value="C:bacterial-type flagellum basal body"/>
    <property type="evidence" value="ECO:0007669"/>
    <property type="project" value="UniProtKB-SubCell"/>
</dbReference>
<dbReference type="Gene3D" id="2.30.330.10">
    <property type="entry name" value="SpoA-like"/>
    <property type="match status" value="1"/>
</dbReference>
<dbReference type="GO" id="GO:0005886">
    <property type="term" value="C:plasma membrane"/>
    <property type="evidence" value="ECO:0007669"/>
    <property type="project" value="UniProtKB-SubCell"/>
</dbReference>
<evidence type="ECO:0000256" key="3">
    <source>
        <dbReference type="ARBA" id="ARBA00011049"/>
    </source>
</evidence>
<dbReference type="SUPFAM" id="SSF101801">
    <property type="entry name" value="Surface presentation of antigens (SPOA)"/>
    <property type="match status" value="1"/>
</dbReference>
<dbReference type="Gene3D" id="3.40.1550.10">
    <property type="entry name" value="CheC-like"/>
    <property type="match status" value="1"/>
</dbReference>
<comment type="similarity">
    <text evidence="3">Belongs to the FliM family.</text>
</comment>
<evidence type="ECO:0000313" key="13">
    <source>
        <dbReference type="Proteomes" id="UP000240811"/>
    </source>
</evidence>
<evidence type="ECO:0000256" key="9">
    <source>
        <dbReference type="ARBA" id="ARBA00023143"/>
    </source>
</evidence>
<keyword evidence="7" id="KW-0283">Flagellar rotation</keyword>
<dbReference type="EMBL" id="PSQJ01000002">
    <property type="protein sequence ID" value="PTL86528.1"/>
    <property type="molecule type" value="Genomic_DNA"/>
</dbReference>
<gene>
    <name evidence="12" type="ORF">C4617_01520</name>
</gene>
<evidence type="ECO:0000256" key="2">
    <source>
        <dbReference type="ARBA" id="ARBA00004202"/>
    </source>
</evidence>
<evidence type="ECO:0000259" key="11">
    <source>
        <dbReference type="Pfam" id="PF01052"/>
    </source>
</evidence>
<feature type="domain" description="Flagellar motor switch protein FliN-like C-terminal" evidence="11">
    <location>
        <begin position="240"/>
        <end position="304"/>
    </location>
</feature>
<dbReference type="Proteomes" id="UP000240811">
    <property type="component" value="Unassembled WGS sequence"/>
</dbReference>
<evidence type="ECO:0000313" key="12">
    <source>
        <dbReference type="EMBL" id="PTL86528.1"/>
    </source>
</evidence>
<comment type="subcellular location">
    <subcellularLocation>
        <location evidence="1">Bacterial flagellum basal body</location>
    </subcellularLocation>
    <subcellularLocation>
        <location evidence="2">Cell membrane</location>
        <topology evidence="2">Peripheral membrane protein</topology>
    </subcellularLocation>
</comment>
<dbReference type="GO" id="GO:0071978">
    <property type="term" value="P:bacterial-type flagellum-dependent swarming motility"/>
    <property type="evidence" value="ECO:0007669"/>
    <property type="project" value="TreeGrafter"/>
</dbReference>
<dbReference type="InterPro" id="IPR028976">
    <property type="entry name" value="CheC-like_sf"/>
</dbReference>
<name>A0A2T4VXN5_9HYPH</name>
<accession>A0A2T4VXN5</accession>
<dbReference type="AlphaFoldDB" id="A0A2T4VXN5"/>
<evidence type="ECO:0000256" key="6">
    <source>
        <dbReference type="ARBA" id="ARBA00022500"/>
    </source>
</evidence>
<dbReference type="PANTHER" id="PTHR30034:SF6">
    <property type="entry name" value="YOP PROTEINS TRANSLOCATION PROTEIN Q"/>
    <property type="match status" value="1"/>
</dbReference>
<evidence type="ECO:0000256" key="8">
    <source>
        <dbReference type="ARBA" id="ARBA00023136"/>
    </source>
</evidence>
<dbReference type="GO" id="GO:0050918">
    <property type="term" value="P:positive chemotaxis"/>
    <property type="evidence" value="ECO:0007669"/>
    <property type="project" value="TreeGrafter"/>
</dbReference>
<reference evidence="13" key="1">
    <citation type="submission" date="2018-02" db="EMBL/GenBank/DDBJ databases">
        <title>Genome sequence of Candidatus Liberibacter europaeus.</title>
        <authorList>
            <person name="Frampton R.A."/>
            <person name="Thompson S.M."/>
            <person name="David C."/>
            <person name="Addison S.M."/>
            <person name="Smith G.R."/>
        </authorList>
    </citation>
    <scope>NUCLEOTIDE SEQUENCE [LARGE SCALE GENOMIC DNA]</scope>
</reference>
<protein>
    <recommendedName>
        <fullName evidence="4">Flagellar motor switch protein FliM</fullName>
    </recommendedName>
</protein>
<keyword evidence="12" id="KW-0969">Cilium</keyword>
<sequence>MHSKTTNNDTIQFPPILVARLTGKLGDKKTIERISSNFAQIYNKFLPIVFKEDVGIDMSASYIECKSGKFSHIINSFKEYFVFYKASLKESQSDFFVGCSNNLVITILEYLLDTDDDISKTSQNRCLSIIEQKLAELILTKTSTIMNKFILKSTNALNPLDGPYNIDLLKQGIHPLSNEFVSAINIEITVKNIVSLFTLIVTQETLLKNAIDTLPIKDKSENTVQDHNNQLINKTYQLCVDIETRVNLQQITIKDVAQLKIGQIIPFLDRENAGVTVSINGKETYSCELGRIANNYTVRIKDKITFDQKNLKKIMHKE</sequence>
<keyword evidence="6" id="KW-0145">Chemotaxis</keyword>
<keyword evidence="5" id="KW-1003">Cell membrane</keyword>
<dbReference type="Pfam" id="PF01052">
    <property type="entry name" value="FliMN_C"/>
    <property type="match status" value="1"/>
</dbReference>
<evidence type="ECO:0000256" key="4">
    <source>
        <dbReference type="ARBA" id="ARBA00021898"/>
    </source>
</evidence>
<dbReference type="PANTHER" id="PTHR30034">
    <property type="entry name" value="FLAGELLAR MOTOR SWITCH PROTEIN FLIM"/>
    <property type="match status" value="1"/>
</dbReference>
<keyword evidence="12" id="KW-0966">Cell projection</keyword>
<comment type="function">
    <text evidence="10">FliM is one of three proteins (FliG, FliN, FliM) that forms the rotor-mounted switch complex (C ring), located at the base of the basal body. This complex interacts with the CheY and CheZ chemotaxis proteins, in addition to contacting components of the motor that determine the direction of flagellar rotation.</text>
</comment>